<dbReference type="RefSeq" id="WP_145197108.1">
    <property type="nucleotide sequence ID" value="NZ_CP036267.1"/>
</dbReference>
<organism evidence="6 7">
    <name type="scientific">Thalassoglobus polymorphus</name>
    <dbReference type="NCBI Taxonomy" id="2527994"/>
    <lineage>
        <taxon>Bacteria</taxon>
        <taxon>Pseudomonadati</taxon>
        <taxon>Planctomycetota</taxon>
        <taxon>Planctomycetia</taxon>
        <taxon>Planctomycetales</taxon>
        <taxon>Planctomycetaceae</taxon>
        <taxon>Thalassoglobus</taxon>
    </lineage>
</organism>
<dbReference type="InterPro" id="IPR016024">
    <property type="entry name" value="ARM-type_fold"/>
</dbReference>
<dbReference type="Gene3D" id="1.25.10.10">
    <property type="entry name" value="Leucine-rich Repeat Variant"/>
    <property type="match status" value="1"/>
</dbReference>
<evidence type="ECO:0000256" key="1">
    <source>
        <dbReference type="ARBA" id="ARBA00002591"/>
    </source>
</evidence>
<keyword evidence="6" id="KW-0969">Cilium</keyword>
<evidence type="ECO:0000256" key="2">
    <source>
        <dbReference type="ARBA" id="ARBA00004117"/>
    </source>
</evidence>
<keyword evidence="4" id="KW-0975">Bacterial flagellum</keyword>
<gene>
    <name evidence="6" type="ORF">Mal48_13100</name>
</gene>
<feature type="region of interest" description="Disordered" evidence="5">
    <location>
        <begin position="1"/>
        <end position="21"/>
    </location>
</feature>
<comment type="subcellular location">
    <subcellularLocation>
        <location evidence="2">Bacterial flagellum basal body</location>
    </subcellularLocation>
</comment>
<feature type="region of interest" description="Disordered" evidence="5">
    <location>
        <begin position="594"/>
        <end position="636"/>
    </location>
</feature>
<name>A0A517QKA1_9PLAN</name>
<dbReference type="EMBL" id="CP036267">
    <property type="protein sequence ID" value="QDT32069.1"/>
    <property type="molecule type" value="Genomic_DNA"/>
</dbReference>
<dbReference type="GO" id="GO:0030288">
    <property type="term" value="C:outer membrane-bounded periplasmic space"/>
    <property type="evidence" value="ECO:0007669"/>
    <property type="project" value="InterPro"/>
</dbReference>
<dbReference type="PANTHER" id="PTHR30381">
    <property type="entry name" value="FLAGELLAR P-RING PERIPLASMIC PROTEIN FLGI"/>
    <property type="match status" value="1"/>
</dbReference>
<dbReference type="AlphaFoldDB" id="A0A517QKA1"/>
<dbReference type="SUPFAM" id="SSF48371">
    <property type="entry name" value="ARM repeat"/>
    <property type="match status" value="1"/>
</dbReference>
<evidence type="ECO:0000313" key="7">
    <source>
        <dbReference type="Proteomes" id="UP000315724"/>
    </source>
</evidence>
<reference evidence="6 7" key="1">
    <citation type="submission" date="2019-02" db="EMBL/GenBank/DDBJ databases">
        <title>Deep-cultivation of Planctomycetes and their phenomic and genomic characterization uncovers novel biology.</title>
        <authorList>
            <person name="Wiegand S."/>
            <person name="Jogler M."/>
            <person name="Boedeker C."/>
            <person name="Pinto D."/>
            <person name="Vollmers J."/>
            <person name="Rivas-Marin E."/>
            <person name="Kohn T."/>
            <person name="Peeters S.H."/>
            <person name="Heuer A."/>
            <person name="Rast P."/>
            <person name="Oberbeckmann S."/>
            <person name="Bunk B."/>
            <person name="Jeske O."/>
            <person name="Meyerdierks A."/>
            <person name="Storesund J.E."/>
            <person name="Kallscheuer N."/>
            <person name="Luecker S."/>
            <person name="Lage O.M."/>
            <person name="Pohl T."/>
            <person name="Merkel B.J."/>
            <person name="Hornburger P."/>
            <person name="Mueller R.-W."/>
            <person name="Bruemmer F."/>
            <person name="Labrenz M."/>
            <person name="Spormann A.M."/>
            <person name="Op den Camp H."/>
            <person name="Overmann J."/>
            <person name="Amann R."/>
            <person name="Jetten M.S.M."/>
            <person name="Mascher T."/>
            <person name="Medema M.H."/>
            <person name="Devos D.P."/>
            <person name="Kaster A.-K."/>
            <person name="Ovreas L."/>
            <person name="Rohde M."/>
            <person name="Galperin M.Y."/>
            <person name="Jogler C."/>
        </authorList>
    </citation>
    <scope>NUCLEOTIDE SEQUENCE [LARGE SCALE GENOMIC DNA]</scope>
    <source>
        <strain evidence="6 7">Mal48</strain>
    </source>
</reference>
<dbReference type="GO" id="GO:0009428">
    <property type="term" value="C:bacterial-type flagellum basal body, distal rod, P ring"/>
    <property type="evidence" value="ECO:0007669"/>
    <property type="project" value="InterPro"/>
</dbReference>
<comment type="function">
    <text evidence="1">Assembles around the rod to form the L-ring and probably protects the motor/basal body from shearing forces during rotation.</text>
</comment>
<dbReference type="InterPro" id="IPR001782">
    <property type="entry name" value="Flag_FlgI"/>
</dbReference>
<feature type="compositionally biased region" description="Low complexity" evidence="5">
    <location>
        <begin position="617"/>
        <end position="630"/>
    </location>
</feature>
<dbReference type="InterPro" id="IPR011989">
    <property type="entry name" value="ARM-like"/>
</dbReference>
<evidence type="ECO:0000256" key="3">
    <source>
        <dbReference type="ARBA" id="ARBA00022729"/>
    </source>
</evidence>
<protein>
    <submittedName>
        <fullName evidence="6">Flagellar basal body P-ring protein</fullName>
    </submittedName>
</protein>
<dbReference type="Proteomes" id="UP000315724">
    <property type="component" value="Chromosome"/>
</dbReference>
<dbReference type="KEGG" id="tpol:Mal48_13100"/>
<dbReference type="Pfam" id="PF02119">
    <property type="entry name" value="FlgI"/>
    <property type="match status" value="1"/>
</dbReference>
<keyword evidence="7" id="KW-1185">Reference proteome</keyword>
<keyword evidence="6" id="KW-0282">Flagellum</keyword>
<dbReference type="GO" id="GO:0005198">
    <property type="term" value="F:structural molecule activity"/>
    <property type="evidence" value="ECO:0007669"/>
    <property type="project" value="InterPro"/>
</dbReference>
<dbReference type="GO" id="GO:0071973">
    <property type="term" value="P:bacterial-type flagellum-dependent cell motility"/>
    <property type="evidence" value="ECO:0007669"/>
    <property type="project" value="InterPro"/>
</dbReference>
<evidence type="ECO:0000256" key="5">
    <source>
        <dbReference type="SAM" id="MobiDB-lite"/>
    </source>
</evidence>
<dbReference type="OrthoDB" id="232006at2"/>
<evidence type="ECO:0000256" key="4">
    <source>
        <dbReference type="ARBA" id="ARBA00023143"/>
    </source>
</evidence>
<accession>A0A517QKA1</accession>
<proteinExistence type="predicted"/>
<dbReference type="PANTHER" id="PTHR30381:SF0">
    <property type="entry name" value="FLAGELLAR P-RING PROTEIN"/>
    <property type="match status" value="1"/>
</dbReference>
<keyword evidence="6" id="KW-0966">Cell projection</keyword>
<evidence type="ECO:0000313" key="6">
    <source>
        <dbReference type="EMBL" id="QDT32069.1"/>
    </source>
</evidence>
<sequence length="636" mass="69533">MQAKRPASKNQDDSKVNSQDASQSRRAFLKATAASFALGGVFSGCHELNLRKWFDKDEVMRQKVRSAIRGEEGHSRLIGDYIKIAESTLGYIKVQGVGFVHSLEGTGEDPPASPLRKRLLDDLRLEQIKDPNTMLRSPDTCLVVVTAYIPPIVRKGDKMDVEVTLPDGSQAKSLAGGWLMPCLLSEHALLEGQVREGSNIGIAVGPILVNSLTNSESKSSAGLKKGVIPGGGRYTGDDRVLTVAIRNDYRTVRMSTTIADRIGHRFYDYDRGGIQRKLCEAKSNAHLELVVHDRYRDNYPRYLQCIRHMALTETPVEKHMRMQQLEDAIQFGPTSQKAALQLEAAGPDGIPVLKLGLASKSPEARFRSAEALAYLGNGDGVEILKESAAQEPAFRIYSLAALAAIPNSDSAEALRELMDHESLETRYGAFRALSTMSPNDPYLNRLDMKGDFSLHLIDSETEPFIHITRNKKAEIVLFNDEQRFQLPMFVRASSKILVQGNPSADGIVIKRIAPGEETQTLEVSARVVDVIEGATELGATYADIVQMLVQAEQQHNLPGEIAIDKLPKPGRVYHRTPEDLGNNSAGDASTVPIGNDGLMPNLFEELPNKPILPTSKPPAGKADKAAAGGPNSFEVL</sequence>
<keyword evidence="3" id="KW-0732">Signal</keyword>